<keyword evidence="3" id="KW-1185">Reference proteome</keyword>
<dbReference type="EMBL" id="JAZHGC010000012">
    <property type="protein sequence ID" value="MEM5287141.1"/>
    <property type="molecule type" value="Genomic_DNA"/>
</dbReference>
<proteinExistence type="predicted"/>
<feature type="compositionally biased region" description="Basic and acidic residues" evidence="1">
    <location>
        <begin position="7"/>
        <end position="17"/>
    </location>
</feature>
<organism evidence="2 3">
    <name type="scientific">Paraburkholderia sabiae</name>
    <dbReference type="NCBI Taxonomy" id="273251"/>
    <lineage>
        <taxon>Bacteria</taxon>
        <taxon>Pseudomonadati</taxon>
        <taxon>Pseudomonadota</taxon>
        <taxon>Betaproteobacteria</taxon>
        <taxon>Burkholderiales</taxon>
        <taxon>Burkholderiaceae</taxon>
        <taxon>Paraburkholderia</taxon>
    </lineage>
</organism>
<evidence type="ECO:0000313" key="2">
    <source>
        <dbReference type="EMBL" id="MEM5287141.1"/>
    </source>
</evidence>
<dbReference type="Proteomes" id="UP001494588">
    <property type="component" value="Unassembled WGS sequence"/>
</dbReference>
<sequence length="61" mass="6928">MKQNPAHGDEKQHEKQHAGASADTLQQRKDELEKRKHPASENALDSTQDKNPVPEGTRRKE</sequence>
<protein>
    <submittedName>
        <fullName evidence="2">Uncharacterized protein</fullName>
    </submittedName>
</protein>
<evidence type="ECO:0000256" key="1">
    <source>
        <dbReference type="SAM" id="MobiDB-lite"/>
    </source>
</evidence>
<comment type="caution">
    <text evidence="2">The sequence shown here is derived from an EMBL/GenBank/DDBJ whole genome shotgun (WGS) entry which is preliminary data.</text>
</comment>
<gene>
    <name evidence="2" type="ORF">V4C55_15570</name>
</gene>
<dbReference type="RefSeq" id="WP_201649339.1">
    <property type="nucleotide sequence ID" value="NZ_CAJHCS010000004.1"/>
</dbReference>
<reference evidence="2 3" key="1">
    <citation type="submission" date="2024-01" db="EMBL/GenBank/DDBJ databases">
        <title>The diversity of rhizobia nodulating Mimosa spp. in eleven states of Brazil covering several biomes is determined by host plant, location, and edaphic factors.</title>
        <authorList>
            <person name="Rouws L."/>
            <person name="Barauna A."/>
            <person name="Beukes C."/>
            <person name="De Faria S.M."/>
            <person name="Gross E."/>
            <person name="Dos Reis Junior F.B."/>
            <person name="Simon M."/>
            <person name="Maluk M."/>
            <person name="Odee D.W."/>
            <person name="Kenicer G."/>
            <person name="Young J.P.W."/>
            <person name="Reis V.M."/>
            <person name="Zilli J."/>
            <person name="James E.K."/>
        </authorList>
    </citation>
    <scope>NUCLEOTIDE SEQUENCE [LARGE SCALE GENOMIC DNA]</scope>
    <source>
        <strain evidence="2 3">JPY77</strain>
    </source>
</reference>
<name>A0ABU9QCM2_9BURK</name>
<feature type="region of interest" description="Disordered" evidence="1">
    <location>
        <begin position="1"/>
        <end position="61"/>
    </location>
</feature>
<accession>A0ABU9QCM2</accession>
<evidence type="ECO:0000313" key="3">
    <source>
        <dbReference type="Proteomes" id="UP001494588"/>
    </source>
</evidence>